<reference evidence="4" key="4">
    <citation type="submission" date="2025-05" db="UniProtKB">
        <authorList>
            <consortium name="EnsemblFungi"/>
        </authorList>
    </citation>
    <scope>IDENTIFICATION</scope>
    <source>
        <strain evidence="4">isolate 1-1 / race 1 (BBBD)</strain>
    </source>
</reference>
<reference evidence="3" key="1">
    <citation type="submission" date="2009-11" db="EMBL/GenBank/DDBJ databases">
        <authorList>
            <consortium name="The Broad Institute Genome Sequencing Platform"/>
            <person name="Ward D."/>
            <person name="Feldgarden M."/>
            <person name="Earl A."/>
            <person name="Young S.K."/>
            <person name="Zeng Q."/>
            <person name="Koehrsen M."/>
            <person name="Alvarado L."/>
            <person name="Berlin A."/>
            <person name="Bochicchio J."/>
            <person name="Borenstein D."/>
            <person name="Chapman S.B."/>
            <person name="Chen Z."/>
            <person name="Engels R."/>
            <person name="Freedman E."/>
            <person name="Gellesch M."/>
            <person name="Goldberg J."/>
            <person name="Griggs A."/>
            <person name="Gujja S."/>
            <person name="Heilman E."/>
            <person name="Heiman D."/>
            <person name="Hepburn T."/>
            <person name="Howarth C."/>
            <person name="Jen D."/>
            <person name="Larson L."/>
            <person name="Lewis B."/>
            <person name="Mehta T."/>
            <person name="Park D."/>
            <person name="Pearson M."/>
            <person name="Roberts A."/>
            <person name="Saif S."/>
            <person name="Shea T."/>
            <person name="Shenoy N."/>
            <person name="Sisk P."/>
            <person name="Stolte C."/>
            <person name="Sykes S."/>
            <person name="Thomson T."/>
            <person name="Walk T."/>
            <person name="White J."/>
            <person name="Yandava C."/>
            <person name="Izard J."/>
            <person name="Baranova O.V."/>
            <person name="Blanton J.M."/>
            <person name="Tanner A.C."/>
            <person name="Dewhirst F.E."/>
            <person name="Haas B."/>
            <person name="Nusbaum C."/>
            <person name="Birren B."/>
        </authorList>
    </citation>
    <scope>NUCLEOTIDE SEQUENCE [LARGE SCALE GENOMIC DNA]</scope>
    <source>
        <strain evidence="3">1-1 BBBD Race 1</strain>
    </source>
</reference>
<feature type="chain" id="PRO_5013311879" description="Secreted protein" evidence="2">
    <location>
        <begin position="16"/>
        <end position="136"/>
    </location>
</feature>
<feature type="compositionally biased region" description="Basic and acidic residues" evidence="1">
    <location>
        <begin position="118"/>
        <end position="127"/>
    </location>
</feature>
<dbReference type="AlphaFoldDB" id="A0A180GK62"/>
<feature type="signal peptide" evidence="2">
    <location>
        <begin position="1"/>
        <end position="15"/>
    </location>
</feature>
<evidence type="ECO:0000256" key="1">
    <source>
        <dbReference type="SAM" id="MobiDB-lite"/>
    </source>
</evidence>
<feature type="region of interest" description="Disordered" evidence="1">
    <location>
        <begin position="109"/>
        <end position="136"/>
    </location>
</feature>
<evidence type="ECO:0000256" key="2">
    <source>
        <dbReference type="SAM" id="SignalP"/>
    </source>
</evidence>
<evidence type="ECO:0000313" key="5">
    <source>
        <dbReference type="Proteomes" id="UP000005240"/>
    </source>
</evidence>
<sequence>MVFLALALVAVSGAANDPLVCAACGEPTAVELADVHFAPCGRVLPNGEKCEEKMKKRFFRCTRPACKQLTRFNEQFMSFCRHLVKEHIEGPLDNPTILKVAKRAPPQKHIPLPFEIPPIEKDVGEGSRKKKKSRTK</sequence>
<name>A0A180GK62_PUCT1</name>
<reference evidence="4 5" key="3">
    <citation type="journal article" date="2017" name="G3 (Bethesda)">
        <title>Comparative analysis highlights variable genome content of wheat rusts and divergence of the mating loci.</title>
        <authorList>
            <person name="Cuomo C.A."/>
            <person name="Bakkeren G."/>
            <person name="Khalil H.B."/>
            <person name="Panwar V."/>
            <person name="Joly D."/>
            <person name="Linning R."/>
            <person name="Sakthikumar S."/>
            <person name="Song X."/>
            <person name="Adiconis X."/>
            <person name="Fan L."/>
            <person name="Goldberg J.M."/>
            <person name="Levin J.Z."/>
            <person name="Young S."/>
            <person name="Zeng Q."/>
            <person name="Anikster Y."/>
            <person name="Bruce M."/>
            <person name="Wang M."/>
            <person name="Yin C."/>
            <person name="McCallum B."/>
            <person name="Szabo L.J."/>
            <person name="Hulbert S."/>
            <person name="Chen X."/>
            <person name="Fellers J.P."/>
        </authorList>
    </citation>
    <scope>NUCLEOTIDE SEQUENCE</scope>
    <source>
        <strain evidence="5">Isolate 1-1 / race 1 (BBBD)</strain>
        <strain evidence="4">isolate 1-1 / race 1 (BBBD)</strain>
    </source>
</reference>
<dbReference type="VEuPathDB" id="FungiDB:PTTG_27501"/>
<dbReference type="EMBL" id="ADAS02000058">
    <property type="protein sequence ID" value="OAV92839.1"/>
    <property type="molecule type" value="Genomic_DNA"/>
</dbReference>
<evidence type="ECO:0000313" key="4">
    <source>
        <dbReference type="EnsemblFungi" id="PTTG_27501-t43_1-p1"/>
    </source>
</evidence>
<evidence type="ECO:0000313" key="3">
    <source>
        <dbReference type="EMBL" id="OAV92839.1"/>
    </source>
</evidence>
<protein>
    <recommendedName>
        <fullName evidence="6">Secreted protein</fullName>
    </recommendedName>
</protein>
<organism evidence="3">
    <name type="scientific">Puccinia triticina (isolate 1-1 / race 1 (BBBD))</name>
    <name type="common">Brown leaf rust fungus</name>
    <dbReference type="NCBI Taxonomy" id="630390"/>
    <lineage>
        <taxon>Eukaryota</taxon>
        <taxon>Fungi</taxon>
        <taxon>Dikarya</taxon>
        <taxon>Basidiomycota</taxon>
        <taxon>Pucciniomycotina</taxon>
        <taxon>Pucciniomycetes</taxon>
        <taxon>Pucciniales</taxon>
        <taxon>Pucciniaceae</taxon>
        <taxon>Puccinia</taxon>
    </lineage>
</organism>
<proteinExistence type="predicted"/>
<dbReference type="Proteomes" id="UP000005240">
    <property type="component" value="Unassembled WGS sequence"/>
</dbReference>
<gene>
    <name evidence="3" type="ORF">PTTG_27501</name>
</gene>
<reference evidence="3" key="2">
    <citation type="submission" date="2016-05" db="EMBL/GenBank/DDBJ databases">
        <title>Comparative analysis highlights variable genome content of wheat rusts and divergence of the mating loci.</title>
        <authorList>
            <person name="Cuomo C.A."/>
            <person name="Bakkeren G."/>
            <person name="Szabo L."/>
            <person name="Khalil H."/>
            <person name="Joly D."/>
            <person name="Goldberg J."/>
            <person name="Young S."/>
            <person name="Zeng Q."/>
            <person name="Fellers J."/>
        </authorList>
    </citation>
    <scope>NUCLEOTIDE SEQUENCE [LARGE SCALE GENOMIC DNA]</scope>
    <source>
        <strain evidence="3">1-1 BBBD Race 1</strain>
    </source>
</reference>
<keyword evidence="5" id="KW-1185">Reference proteome</keyword>
<evidence type="ECO:0008006" key="6">
    <source>
        <dbReference type="Google" id="ProtNLM"/>
    </source>
</evidence>
<accession>A0A180GK62</accession>
<dbReference type="EnsemblFungi" id="PTTG_27501-t43_1">
    <property type="protein sequence ID" value="PTTG_27501-t43_1-p1"/>
    <property type="gene ID" value="PTTG_27501"/>
</dbReference>
<keyword evidence="2" id="KW-0732">Signal</keyword>